<reference evidence="1" key="2">
    <citation type="submission" date="2025-09" db="UniProtKB">
        <authorList>
            <consortium name="Ensembl"/>
        </authorList>
    </citation>
    <scope>IDENTIFICATION</scope>
</reference>
<gene>
    <name evidence="1" type="primary">STPG2</name>
</gene>
<name>A0A8C4Z2F2_GADMO</name>
<dbReference type="Ensembl" id="ENSGMOT00000005484.2">
    <property type="protein sequence ID" value="ENSGMOP00000005324.2"/>
    <property type="gene ID" value="ENSGMOG00000005005.2"/>
</dbReference>
<dbReference type="PANTHER" id="PTHR21580:SF60">
    <property type="entry name" value="SPERM-TAIL PG-RICH REPEAT-CONTAINING PROTEIN 2"/>
    <property type="match status" value="1"/>
</dbReference>
<dbReference type="InterPro" id="IPR051291">
    <property type="entry name" value="CIMAP"/>
</dbReference>
<keyword evidence="2" id="KW-1185">Reference proteome</keyword>
<dbReference type="GeneTree" id="ENSGT00390000001063"/>
<dbReference type="AlphaFoldDB" id="A0A8C4Z2F2"/>
<dbReference type="Proteomes" id="UP000694546">
    <property type="component" value="Chromosome 6"/>
</dbReference>
<reference evidence="1" key="1">
    <citation type="submission" date="2025-08" db="UniProtKB">
        <authorList>
            <consortium name="Ensembl"/>
        </authorList>
    </citation>
    <scope>IDENTIFICATION</scope>
</reference>
<dbReference type="PANTHER" id="PTHR21580">
    <property type="entry name" value="SHIPPO-1-RELATED"/>
    <property type="match status" value="1"/>
</dbReference>
<accession>A0A8C4Z2F2</accession>
<protein>
    <submittedName>
        <fullName evidence="1">Sperm tail PG-rich repeat containing 2</fullName>
    </submittedName>
</protein>
<evidence type="ECO:0000313" key="2">
    <source>
        <dbReference type="Proteomes" id="UP000694546"/>
    </source>
</evidence>
<dbReference type="InterPro" id="IPR010736">
    <property type="entry name" value="SHIPPO-rpt"/>
</dbReference>
<sequence>MYGRAQRVTFSTVGSTPAEVGPGSYDVIPNKHAKSDCFAPFLSLADRGSAFSMSSDCIFFPGPGQYDCSQFKGGQTLQNRTRRFQEQLSEGPGPGAYNVLPASGNLLRAKSAKERLVRLGSQAGIPSIPSPGQAYGYQHDSMGALCKQPPPARDVTLGPAFYNPLLQESSVHKYKGVHFGNMTGKRAEVKISEGPVPHHFQQVQRSTYENVNLRSEQRSRLEPSLPRYHELVVMQEEKKSVPGPGQYHIRGQFDKPVDGNDNPSISCPPFLSETKRFKSAKEEGPPVGTYTDPRCALELLKRPLGSKRGPFGGTAVRFERQSLKHSTPGPGSYNMFDCGLAQESVKRATLESSRKGGFGCHAQRNSVFHNVQTLDAPGPGQYVVEELYKRQPMAVFRSATQRMAASLLAKDTPPPNSYDIVAFDKSFGHASLAEPRTKGAKRFQGGFLSGEPRVSSFLQSDPNLPGPGQYSPVTKTSPQQTLFVCREDRFKVQRNSNPGPGTYQLSPGVMDTVLKGTFNVTLHNPLVPLVSAHPHMGFYF</sequence>
<dbReference type="Pfam" id="PF07004">
    <property type="entry name" value="SHIPPO-rpt"/>
    <property type="match status" value="5"/>
</dbReference>
<evidence type="ECO:0000313" key="1">
    <source>
        <dbReference type="Ensembl" id="ENSGMOP00000005324.2"/>
    </source>
</evidence>
<proteinExistence type="predicted"/>
<organism evidence="1 2">
    <name type="scientific">Gadus morhua</name>
    <name type="common">Atlantic cod</name>
    <dbReference type="NCBI Taxonomy" id="8049"/>
    <lineage>
        <taxon>Eukaryota</taxon>
        <taxon>Metazoa</taxon>
        <taxon>Chordata</taxon>
        <taxon>Craniata</taxon>
        <taxon>Vertebrata</taxon>
        <taxon>Euteleostomi</taxon>
        <taxon>Actinopterygii</taxon>
        <taxon>Neopterygii</taxon>
        <taxon>Teleostei</taxon>
        <taxon>Neoteleostei</taxon>
        <taxon>Acanthomorphata</taxon>
        <taxon>Zeiogadaria</taxon>
        <taxon>Gadariae</taxon>
        <taxon>Gadiformes</taxon>
        <taxon>Gadoidei</taxon>
        <taxon>Gadidae</taxon>
        <taxon>Gadus</taxon>
    </lineage>
</organism>
<dbReference type="OMA" id="NDPRHAL"/>